<keyword evidence="2" id="KW-1185">Reference proteome</keyword>
<protein>
    <submittedName>
        <fullName evidence="1">Uncharacterized protein</fullName>
    </submittedName>
</protein>
<dbReference type="AlphaFoldDB" id="A0A7D9EMQ5"/>
<evidence type="ECO:0000313" key="1">
    <source>
        <dbReference type="EMBL" id="CAB4013105.1"/>
    </source>
</evidence>
<sequence>MTALTKFDAEAISAVTKDLISKVQQKSKGSPIISLGADGASVMSGRLAGVAELLRSRYFKWLVYIHCTAHRLNLVLGDMLKASLSSTDVMTTVKSCHIRLNKPKITQKYESLHREMYRSKQVKHITQQIDICWGCKYEAVDVISERFDVVLTTLIDVANNPGENYEDSGDDEYGYTKAQAETAAGLYHKLMSGKFIVGLTTLHKYVGKLYFLNKELQAEKIDWTDVQYELTRTRDSINNVKDEDILIESKEISRKTGNPSALCDTMPIHNTRATTVTTPDYQGHQIK</sequence>
<gene>
    <name evidence="1" type="ORF">PACLA_8A017912</name>
</gene>
<reference evidence="1" key="1">
    <citation type="submission" date="2020-04" db="EMBL/GenBank/DDBJ databases">
        <authorList>
            <person name="Alioto T."/>
            <person name="Alioto T."/>
            <person name="Gomez Garrido J."/>
        </authorList>
    </citation>
    <scope>NUCLEOTIDE SEQUENCE</scope>
    <source>
        <strain evidence="1">A484AB</strain>
    </source>
</reference>
<comment type="caution">
    <text evidence="1">The sequence shown here is derived from an EMBL/GenBank/DDBJ whole genome shotgun (WGS) entry which is preliminary data.</text>
</comment>
<evidence type="ECO:0000313" key="2">
    <source>
        <dbReference type="Proteomes" id="UP001152795"/>
    </source>
</evidence>
<dbReference type="PANTHER" id="PTHR46880:SF5">
    <property type="entry name" value="DUF4371 DOMAIN-CONTAINING PROTEIN"/>
    <property type="match status" value="1"/>
</dbReference>
<dbReference type="EMBL" id="CACRXK020007756">
    <property type="protein sequence ID" value="CAB4013105.1"/>
    <property type="molecule type" value="Genomic_DNA"/>
</dbReference>
<name>A0A7D9EMQ5_PARCT</name>
<dbReference type="PANTHER" id="PTHR46880">
    <property type="entry name" value="RAS-ASSOCIATING DOMAIN-CONTAINING PROTEIN"/>
    <property type="match status" value="1"/>
</dbReference>
<proteinExistence type="predicted"/>
<accession>A0A7D9EMQ5</accession>
<dbReference type="OrthoDB" id="6602887at2759"/>
<organism evidence="1 2">
    <name type="scientific">Paramuricea clavata</name>
    <name type="common">Red gorgonian</name>
    <name type="synonym">Violescent sea-whip</name>
    <dbReference type="NCBI Taxonomy" id="317549"/>
    <lineage>
        <taxon>Eukaryota</taxon>
        <taxon>Metazoa</taxon>
        <taxon>Cnidaria</taxon>
        <taxon>Anthozoa</taxon>
        <taxon>Octocorallia</taxon>
        <taxon>Malacalcyonacea</taxon>
        <taxon>Plexauridae</taxon>
        <taxon>Paramuricea</taxon>
    </lineage>
</organism>
<dbReference type="Proteomes" id="UP001152795">
    <property type="component" value="Unassembled WGS sequence"/>
</dbReference>